<dbReference type="InterPro" id="IPR045531">
    <property type="entry name" value="DUF6468"/>
</dbReference>
<accession>A0ABQ3EBL0</accession>
<organism evidence="4 5">
    <name type="scientific">Pseudovibrio japonicus</name>
    <dbReference type="NCBI Taxonomy" id="366534"/>
    <lineage>
        <taxon>Bacteria</taxon>
        <taxon>Pseudomonadati</taxon>
        <taxon>Pseudomonadota</taxon>
        <taxon>Alphaproteobacteria</taxon>
        <taxon>Hyphomicrobiales</taxon>
        <taxon>Stappiaceae</taxon>
        <taxon>Pseudovibrio</taxon>
    </lineage>
</organism>
<dbReference type="EMBL" id="BMXE01000003">
    <property type="protein sequence ID" value="GHB32358.1"/>
    <property type="molecule type" value="Genomic_DNA"/>
</dbReference>
<feature type="region of interest" description="Disordered" evidence="1">
    <location>
        <begin position="152"/>
        <end position="171"/>
    </location>
</feature>
<name>A0ABQ3EBL0_9HYPH</name>
<evidence type="ECO:0000256" key="2">
    <source>
        <dbReference type="SAM" id="Phobius"/>
    </source>
</evidence>
<sequence>MSLGLIIETIVAVLLVITIGYCWKLNARLSRLRSDEESLRATISELITATEIAERAIMGLKSIAGNADRTLGARLGEAEAVSRKLTDQLGAGEDVLDRVGSVADSALADRDTRVAAPVGATSRTYETAAEGLAAGILAEHEVAAPVEAHNAAAHAEPRSAAVTKPSTRSVTRDIREAANESAARLERFRKQAQERVA</sequence>
<dbReference type="Proteomes" id="UP000637980">
    <property type="component" value="Unassembled WGS sequence"/>
</dbReference>
<feature type="compositionally biased region" description="Low complexity" evidence="1">
    <location>
        <begin position="152"/>
        <end position="162"/>
    </location>
</feature>
<evidence type="ECO:0000259" key="3">
    <source>
        <dbReference type="Pfam" id="PF20072"/>
    </source>
</evidence>
<keyword evidence="2" id="KW-1133">Transmembrane helix</keyword>
<feature type="domain" description="DUF6468" evidence="3">
    <location>
        <begin position="32"/>
        <end position="106"/>
    </location>
</feature>
<comment type="caution">
    <text evidence="4">The sequence shown here is derived from an EMBL/GenBank/DDBJ whole genome shotgun (WGS) entry which is preliminary data.</text>
</comment>
<keyword evidence="2" id="KW-0472">Membrane</keyword>
<evidence type="ECO:0000313" key="4">
    <source>
        <dbReference type="EMBL" id="GHB32358.1"/>
    </source>
</evidence>
<feature type="transmembrane region" description="Helical" evidence="2">
    <location>
        <begin position="6"/>
        <end position="23"/>
    </location>
</feature>
<dbReference type="RefSeq" id="WP_189436754.1">
    <property type="nucleotide sequence ID" value="NZ_BMXE01000003.1"/>
</dbReference>
<keyword evidence="5" id="KW-1185">Reference proteome</keyword>
<protein>
    <recommendedName>
        <fullName evidence="3">DUF6468 domain-containing protein</fullName>
    </recommendedName>
</protein>
<evidence type="ECO:0000313" key="5">
    <source>
        <dbReference type="Proteomes" id="UP000637980"/>
    </source>
</evidence>
<proteinExistence type="predicted"/>
<reference evidence="5" key="1">
    <citation type="journal article" date="2019" name="Int. J. Syst. Evol. Microbiol.">
        <title>The Global Catalogue of Microorganisms (GCM) 10K type strain sequencing project: providing services to taxonomists for standard genome sequencing and annotation.</title>
        <authorList>
            <consortium name="The Broad Institute Genomics Platform"/>
            <consortium name="The Broad Institute Genome Sequencing Center for Infectious Disease"/>
            <person name="Wu L."/>
            <person name="Ma J."/>
        </authorList>
    </citation>
    <scope>NUCLEOTIDE SEQUENCE [LARGE SCALE GENOMIC DNA]</scope>
    <source>
        <strain evidence="5">KCTC 12861</strain>
    </source>
</reference>
<dbReference type="Pfam" id="PF20072">
    <property type="entry name" value="DUF6468"/>
    <property type="match status" value="1"/>
</dbReference>
<gene>
    <name evidence="4" type="ORF">GCM10007094_21450</name>
</gene>
<evidence type="ECO:0000256" key="1">
    <source>
        <dbReference type="SAM" id="MobiDB-lite"/>
    </source>
</evidence>
<keyword evidence="2" id="KW-0812">Transmembrane</keyword>